<sequence length="488" mass="50577">MNTSMVITVLGMVAIAALGLSGRRRPSKQLGEWTVGHRNFSAATSWFLQAGEFFTTFSFLGLAGLAFDGGVSATYAIGYLAISLVTMYWIGPRTWRLGRDHGYLTQADFFAHRFGSPLLGKVVAVVGAVFLLPYLQLQITGLGLIVQLATGSHAGANLSMVLATVLTVGFVLWSGIRGIARVAYLKDALMVLALLVLLVAVPVSVSGGLGHLFHTLQHTHPQLLTLHAPGYDATWFTTSMLISAIGSGLNTMPHLWPPVLSARSGKALRSNYVWLPLYQVALGIPVIVGLAGVLALAPGTSGKSVLLTMAAHSLPGWVVGLIAVAAAGAAMVPSAAIVMGISTLVSHNLVPVRSERARLTTNHLTVVAASAAALVLGLTRPDLLTNLLLLTYGGLAQLAPATVAALARRNRLGATPALLGIVTGVACLTWLTFGGVDIGNWDPGLISLAPNLAVTGVATLVLGTRRDSAEARAGTAAPEAAVPAPDLG</sequence>
<organism evidence="8 9">
    <name type="scientific">Streptacidiphilus fuscans</name>
    <dbReference type="NCBI Taxonomy" id="2789292"/>
    <lineage>
        <taxon>Bacteria</taxon>
        <taxon>Bacillati</taxon>
        <taxon>Actinomycetota</taxon>
        <taxon>Actinomycetes</taxon>
        <taxon>Kitasatosporales</taxon>
        <taxon>Streptomycetaceae</taxon>
        <taxon>Streptacidiphilus</taxon>
    </lineage>
</organism>
<feature type="transmembrane region" description="Helical" evidence="7">
    <location>
        <begin position="414"/>
        <end position="433"/>
    </location>
</feature>
<keyword evidence="4 7" id="KW-0812">Transmembrane</keyword>
<comment type="similarity">
    <text evidence="2">Belongs to the sodium:solute symporter (SSF) (TC 2.A.21) family.</text>
</comment>
<dbReference type="GO" id="GO:0022857">
    <property type="term" value="F:transmembrane transporter activity"/>
    <property type="evidence" value="ECO:0007669"/>
    <property type="project" value="InterPro"/>
</dbReference>
<keyword evidence="9" id="KW-1185">Reference proteome</keyword>
<dbReference type="InterPro" id="IPR038377">
    <property type="entry name" value="Na/Glc_symporter_sf"/>
</dbReference>
<feature type="transmembrane region" description="Helical" evidence="7">
    <location>
        <begin position="118"/>
        <end position="136"/>
    </location>
</feature>
<feature type="transmembrane region" description="Helical" evidence="7">
    <location>
        <begin position="273"/>
        <end position="297"/>
    </location>
</feature>
<feature type="transmembrane region" description="Helical" evidence="7">
    <location>
        <begin position="188"/>
        <end position="213"/>
    </location>
</feature>
<comment type="caution">
    <text evidence="8">The sequence shown here is derived from an EMBL/GenBank/DDBJ whole genome shotgun (WGS) entry which is preliminary data.</text>
</comment>
<protein>
    <submittedName>
        <fullName evidence="8">Sodium:solute symporter family protein</fullName>
    </submittedName>
</protein>
<dbReference type="PANTHER" id="PTHR48086:SF8">
    <property type="entry name" value="MONOCARBOXYLIC ACID PERMEASE"/>
    <property type="match status" value="1"/>
</dbReference>
<evidence type="ECO:0000256" key="3">
    <source>
        <dbReference type="ARBA" id="ARBA00022448"/>
    </source>
</evidence>
<keyword evidence="3" id="KW-0813">Transport</keyword>
<feature type="transmembrane region" description="Helical" evidence="7">
    <location>
        <begin position="156"/>
        <end position="176"/>
    </location>
</feature>
<evidence type="ECO:0000313" key="9">
    <source>
        <dbReference type="Proteomes" id="UP000657385"/>
    </source>
</evidence>
<evidence type="ECO:0000256" key="6">
    <source>
        <dbReference type="ARBA" id="ARBA00023136"/>
    </source>
</evidence>
<gene>
    <name evidence="8" type="ORF">I2501_15660</name>
</gene>
<evidence type="ECO:0000256" key="1">
    <source>
        <dbReference type="ARBA" id="ARBA00004141"/>
    </source>
</evidence>
<evidence type="ECO:0000313" key="8">
    <source>
        <dbReference type="EMBL" id="MBF9069460.1"/>
    </source>
</evidence>
<feature type="transmembrane region" description="Helical" evidence="7">
    <location>
        <begin position="317"/>
        <end position="345"/>
    </location>
</feature>
<proteinExistence type="inferred from homology"/>
<name>A0A931B1I0_9ACTN</name>
<dbReference type="InterPro" id="IPR001734">
    <property type="entry name" value="Na/solute_symporter"/>
</dbReference>
<dbReference type="RefSeq" id="WP_196194586.1">
    <property type="nucleotide sequence ID" value="NZ_JADPRT010000005.1"/>
</dbReference>
<evidence type="ECO:0000256" key="5">
    <source>
        <dbReference type="ARBA" id="ARBA00022989"/>
    </source>
</evidence>
<accession>A0A931B1I0</accession>
<keyword evidence="5 7" id="KW-1133">Transmembrane helix</keyword>
<feature type="transmembrane region" description="Helical" evidence="7">
    <location>
        <begin position="445"/>
        <end position="463"/>
    </location>
</feature>
<feature type="transmembrane region" description="Helical" evidence="7">
    <location>
        <begin position="73"/>
        <end position="91"/>
    </location>
</feature>
<evidence type="ECO:0000256" key="4">
    <source>
        <dbReference type="ARBA" id="ARBA00022692"/>
    </source>
</evidence>
<keyword evidence="6 7" id="KW-0472">Membrane</keyword>
<dbReference type="GO" id="GO:0005886">
    <property type="term" value="C:plasma membrane"/>
    <property type="evidence" value="ECO:0007669"/>
    <property type="project" value="TreeGrafter"/>
</dbReference>
<feature type="transmembrane region" description="Helical" evidence="7">
    <location>
        <begin position="6"/>
        <end position="22"/>
    </location>
</feature>
<evidence type="ECO:0000256" key="2">
    <source>
        <dbReference type="ARBA" id="ARBA00006434"/>
    </source>
</evidence>
<dbReference type="PANTHER" id="PTHR48086">
    <property type="entry name" value="SODIUM/PROLINE SYMPORTER-RELATED"/>
    <property type="match status" value="1"/>
</dbReference>
<feature type="transmembrane region" description="Helical" evidence="7">
    <location>
        <begin position="357"/>
        <end position="378"/>
    </location>
</feature>
<dbReference type="Proteomes" id="UP000657385">
    <property type="component" value="Unassembled WGS sequence"/>
</dbReference>
<evidence type="ECO:0000256" key="7">
    <source>
        <dbReference type="SAM" id="Phobius"/>
    </source>
</evidence>
<comment type="subcellular location">
    <subcellularLocation>
        <location evidence="1">Membrane</location>
        <topology evidence="1">Multi-pass membrane protein</topology>
    </subcellularLocation>
</comment>
<feature type="transmembrane region" description="Helical" evidence="7">
    <location>
        <begin position="384"/>
        <end position="407"/>
    </location>
</feature>
<feature type="transmembrane region" description="Helical" evidence="7">
    <location>
        <begin position="233"/>
        <end position="252"/>
    </location>
</feature>
<dbReference type="Gene3D" id="1.20.1730.10">
    <property type="entry name" value="Sodium/glucose cotransporter"/>
    <property type="match status" value="1"/>
</dbReference>
<dbReference type="AlphaFoldDB" id="A0A931B1I0"/>
<dbReference type="PROSITE" id="PS50283">
    <property type="entry name" value="NA_SOLUT_SYMP_3"/>
    <property type="match status" value="1"/>
</dbReference>
<dbReference type="EMBL" id="JADPRT010000005">
    <property type="protein sequence ID" value="MBF9069460.1"/>
    <property type="molecule type" value="Genomic_DNA"/>
</dbReference>
<dbReference type="InterPro" id="IPR050277">
    <property type="entry name" value="Sodium:Solute_Symporter"/>
</dbReference>
<reference evidence="8" key="1">
    <citation type="submission" date="2020-11" db="EMBL/GenBank/DDBJ databases">
        <title>Isolation and identification of active actinomycetes.</title>
        <authorList>
            <person name="Yu B."/>
        </authorList>
    </citation>
    <scope>NUCLEOTIDE SEQUENCE</scope>
    <source>
        <strain evidence="8">NEAU-YB345</strain>
    </source>
</reference>
<feature type="transmembrane region" description="Helical" evidence="7">
    <location>
        <begin position="43"/>
        <end position="67"/>
    </location>
</feature>